<dbReference type="Pfam" id="PF13439">
    <property type="entry name" value="Glyco_transf_4"/>
    <property type="match status" value="1"/>
</dbReference>
<dbReference type="Pfam" id="PF13692">
    <property type="entry name" value="Glyco_trans_1_4"/>
    <property type="match status" value="1"/>
</dbReference>
<dbReference type="Proteomes" id="UP000319908">
    <property type="component" value="Unassembled WGS sequence"/>
</dbReference>
<comment type="caution">
    <text evidence="4">The sequence shown here is derived from an EMBL/GenBank/DDBJ whole genome shotgun (WGS) entry which is preliminary data.</text>
</comment>
<protein>
    <submittedName>
        <fullName evidence="4">Glycogen synthase</fullName>
        <ecNumber evidence="4">2.4.1.11</ecNumber>
    </submittedName>
</protein>
<organism evidence="4 5">
    <name type="scientific">Allorhodopirellula heiligendammensis</name>
    <dbReference type="NCBI Taxonomy" id="2714739"/>
    <lineage>
        <taxon>Bacteria</taxon>
        <taxon>Pseudomonadati</taxon>
        <taxon>Planctomycetota</taxon>
        <taxon>Planctomycetia</taxon>
        <taxon>Pirellulales</taxon>
        <taxon>Pirellulaceae</taxon>
        <taxon>Allorhodopirellula</taxon>
    </lineage>
</organism>
<dbReference type="EMBL" id="SJPU01000001">
    <property type="protein sequence ID" value="TWU19750.1"/>
    <property type="molecule type" value="Genomic_DNA"/>
</dbReference>
<gene>
    <name evidence="4" type="ORF">Poly21_19280</name>
</gene>
<dbReference type="PANTHER" id="PTHR12526:SF510">
    <property type="entry name" value="D-INOSITOL 3-PHOSPHATE GLYCOSYLTRANSFERASE"/>
    <property type="match status" value="1"/>
</dbReference>
<sequence length="389" mass="42067">MATSMRGGGSERQVVLLAQHLPRQDFDVHLYLTHRTGELLAELPADVTLHCPGQAKTSSLGAVLGRIPGTILRRLAIEFAELVRRERIDVVYDRAFHNTLIAGHPAIQGLAVRRVSTIVSPPHAALPMVEKRFIQAKRRMLAAAYRRSAEVIAVSQAAADSAVQYYQLPADRITVVRNPIDVESVRASAGWQARPAGERQRDPLQLVCVGRMTPEKGQADLIAALARLPAEWPQRLPRLAVKLIGDGPDRAALEQQWAAVIGSDGTCGGHSLEFAGMITPALREISQADALVLPSRFEGLPNVVLEAFALRVPVIATMSGGTPELQVDPQNPTCVWANPADPASLVDALQRCADNPHEMGGQVQAAEEVIRSRHGMAQTIAKISEMLMG</sequence>
<dbReference type="RefSeq" id="WP_302118197.1">
    <property type="nucleotide sequence ID" value="NZ_SJPU01000001.1"/>
</dbReference>
<dbReference type="InterPro" id="IPR028098">
    <property type="entry name" value="Glyco_trans_4-like_N"/>
</dbReference>
<proteinExistence type="predicted"/>
<evidence type="ECO:0000313" key="4">
    <source>
        <dbReference type="EMBL" id="TWU19750.1"/>
    </source>
</evidence>
<dbReference type="AlphaFoldDB" id="A0A5C6C552"/>
<dbReference type="GO" id="GO:0004373">
    <property type="term" value="F:alpha-1,4-glucan glucosyltransferase (UDP-glucose donor) activity"/>
    <property type="evidence" value="ECO:0007669"/>
    <property type="project" value="UniProtKB-EC"/>
</dbReference>
<name>A0A5C6C552_9BACT</name>
<accession>A0A5C6C552</accession>
<dbReference type="Gene3D" id="3.40.50.2000">
    <property type="entry name" value="Glycogen Phosphorylase B"/>
    <property type="match status" value="2"/>
</dbReference>
<reference evidence="4 5" key="1">
    <citation type="journal article" date="2020" name="Antonie Van Leeuwenhoek">
        <title>Rhodopirellula heiligendammensis sp. nov., Rhodopirellula pilleata sp. nov., and Rhodopirellula solitaria sp. nov. isolated from natural or artificial marine surfaces in Northern Germany and California, USA, and emended description of the genus Rhodopirellula.</title>
        <authorList>
            <person name="Kallscheuer N."/>
            <person name="Wiegand S."/>
            <person name="Jogler M."/>
            <person name="Boedeker C."/>
            <person name="Peeters S.H."/>
            <person name="Rast P."/>
            <person name="Heuer A."/>
            <person name="Jetten M.S.M."/>
            <person name="Rohde M."/>
            <person name="Jogler C."/>
        </authorList>
    </citation>
    <scope>NUCLEOTIDE SEQUENCE [LARGE SCALE GENOMIC DNA]</scope>
    <source>
        <strain evidence="4 5">Poly21</strain>
    </source>
</reference>
<keyword evidence="2 4" id="KW-0808">Transferase</keyword>
<dbReference type="SUPFAM" id="SSF53756">
    <property type="entry name" value="UDP-Glycosyltransferase/glycogen phosphorylase"/>
    <property type="match status" value="1"/>
</dbReference>
<evidence type="ECO:0000259" key="3">
    <source>
        <dbReference type="Pfam" id="PF13439"/>
    </source>
</evidence>
<keyword evidence="5" id="KW-1185">Reference proteome</keyword>
<evidence type="ECO:0000256" key="1">
    <source>
        <dbReference type="ARBA" id="ARBA00022676"/>
    </source>
</evidence>
<dbReference type="CDD" id="cd03811">
    <property type="entry name" value="GT4_GT28_WabH-like"/>
    <property type="match status" value="1"/>
</dbReference>
<evidence type="ECO:0000256" key="2">
    <source>
        <dbReference type="ARBA" id="ARBA00022679"/>
    </source>
</evidence>
<dbReference type="EC" id="2.4.1.11" evidence="4"/>
<dbReference type="PANTHER" id="PTHR12526">
    <property type="entry name" value="GLYCOSYLTRANSFERASE"/>
    <property type="match status" value="1"/>
</dbReference>
<keyword evidence="1 4" id="KW-0328">Glycosyltransferase</keyword>
<feature type="domain" description="Glycosyltransferase subfamily 4-like N-terminal" evidence="3">
    <location>
        <begin position="8"/>
        <end position="183"/>
    </location>
</feature>
<evidence type="ECO:0000313" key="5">
    <source>
        <dbReference type="Proteomes" id="UP000319908"/>
    </source>
</evidence>